<sequence>MLDLPFCSSEYGVQVNDSFSCTSMRMADNAVACLYRIKIRGTFPVVTVTWCKSLVCLAISLNMQEEKSAPCKTDMKPWILSKKKGWKSLEVGLNTKLDVYWDFTAAKYDSNPEPLEGFFLALVHDNEIVLLLGDMKEEAYSKAQAKTPAADNYMISRKEHIFGRRHYAAKVQFGERGRTHDILIECNARGKEPRLSVKVDKQIVVQVKRLMWKFRGNQTILVDGYPVELFWDVHNWLFSPSDCHAVFMFQTSLPDRSWSSLASSTSLFQWHHTPNSSSSVKETDNNRFSLLLYAWKVD</sequence>
<dbReference type="OMA" id="PCLLIHI"/>
<evidence type="ECO:0000313" key="1">
    <source>
        <dbReference type="EMBL" id="KAH7302168.1"/>
    </source>
</evidence>
<comment type="caution">
    <text evidence="1">The sequence shown here is derived from an EMBL/GenBank/DDBJ whole genome shotgun (WGS) entry which is preliminary data.</text>
</comment>
<reference evidence="1 2" key="1">
    <citation type="submission" date="2021-08" db="EMBL/GenBank/DDBJ databases">
        <title>WGS assembly of Ceratopteris richardii.</title>
        <authorList>
            <person name="Marchant D.B."/>
            <person name="Chen G."/>
            <person name="Jenkins J."/>
            <person name="Shu S."/>
            <person name="Leebens-Mack J."/>
            <person name="Grimwood J."/>
            <person name="Schmutz J."/>
            <person name="Soltis P."/>
            <person name="Soltis D."/>
            <person name="Chen Z.-H."/>
        </authorList>
    </citation>
    <scope>NUCLEOTIDE SEQUENCE [LARGE SCALE GENOMIC DNA]</scope>
    <source>
        <strain evidence="1">Whitten #5841</strain>
        <tissue evidence="1">Leaf</tissue>
    </source>
</reference>
<dbReference type="PANTHER" id="PTHR31972:SF74">
    <property type="entry name" value="EXPRESSED PROTEIN"/>
    <property type="match status" value="1"/>
</dbReference>
<dbReference type="Proteomes" id="UP000825935">
    <property type="component" value="Chromosome 23"/>
</dbReference>
<keyword evidence="2" id="KW-1185">Reference proteome</keyword>
<protein>
    <submittedName>
        <fullName evidence="1">Uncharacterized protein</fullName>
    </submittedName>
</protein>
<dbReference type="PANTHER" id="PTHR31972">
    <property type="entry name" value="EXPRESSED PROTEIN"/>
    <property type="match status" value="1"/>
</dbReference>
<dbReference type="AlphaFoldDB" id="A0A8T2S3C0"/>
<accession>A0A8T2S3C0</accession>
<organism evidence="1 2">
    <name type="scientific">Ceratopteris richardii</name>
    <name type="common">Triangle waterfern</name>
    <dbReference type="NCBI Taxonomy" id="49495"/>
    <lineage>
        <taxon>Eukaryota</taxon>
        <taxon>Viridiplantae</taxon>
        <taxon>Streptophyta</taxon>
        <taxon>Embryophyta</taxon>
        <taxon>Tracheophyta</taxon>
        <taxon>Polypodiopsida</taxon>
        <taxon>Polypodiidae</taxon>
        <taxon>Polypodiales</taxon>
        <taxon>Pteridineae</taxon>
        <taxon>Pteridaceae</taxon>
        <taxon>Parkerioideae</taxon>
        <taxon>Ceratopteris</taxon>
    </lineage>
</organism>
<dbReference type="Pfam" id="PF05910">
    <property type="entry name" value="DUF868"/>
    <property type="match status" value="1"/>
</dbReference>
<gene>
    <name evidence="1" type="ORF">KP509_23G059200</name>
</gene>
<name>A0A8T2S3C0_CERRI</name>
<evidence type="ECO:0000313" key="2">
    <source>
        <dbReference type="Proteomes" id="UP000825935"/>
    </source>
</evidence>
<proteinExistence type="predicted"/>
<dbReference type="EMBL" id="CM035428">
    <property type="protein sequence ID" value="KAH7302168.1"/>
    <property type="molecule type" value="Genomic_DNA"/>
</dbReference>
<dbReference type="InterPro" id="IPR008586">
    <property type="entry name" value="DUF868_pln"/>
</dbReference>
<dbReference type="OrthoDB" id="1896898at2759"/>